<accession>A0A161VMR9</accession>
<evidence type="ECO:0000313" key="1">
    <source>
        <dbReference type="EMBL" id="KZL72295.1"/>
    </source>
</evidence>
<dbReference type="EMBL" id="LFIW01002381">
    <property type="protein sequence ID" value="KZL72295.1"/>
    <property type="molecule type" value="Genomic_DNA"/>
</dbReference>
<comment type="caution">
    <text evidence="1">The sequence shown here is derived from an EMBL/GenBank/DDBJ whole genome shotgun (WGS) entry which is preliminary data.</text>
</comment>
<evidence type="ECO:0000313" key="2">
    <source>
        <dbReference type="Proteomes" id="UP000076584"/>
    </source>
</evidence>
<keyword evidence="2" id="KW-1185">Reference proteome</keyword>
<organism evidence="1 2">
    <name type="scientific">Colletotrichum incanum</name>
    <name type="common">Soybean anthracnose fungus</name>
    <dbReference type="NCBI Taxonomy" id="1573173"/>
    <lineage>
        <taxon>Eukaryota</taxon>
        <taxon>Fungi</taxon>
        <taxon>Dikarya</taxon>
        <taxon>Ascomycota</taxon>
        <taxon>Pezizomycotina</taxon>
        <taxon>Sordariomycetes</taxon>
        <taxon>Hypocreomycetidae</taxon>
        <taxon>Glomerellales</taxon>
        <taxon>Glomerellaceae</taxon>
        <taxon>Colletotrichum</taxon>
        <taxon>Colletotrichum spaethianum species complex</taxon>
    </lineage>
</organism>
<sequence>LLLQVRHHVEVSEWDDQNSHHVSDPLQFFFTPFTYVKSSVVSGIPSVIMAAVSSVDRRCSFFLKRCPSIKPIDFTHDGEYFEVAIPQNSLPVLFPFSEVFFSEPTYDLGLPYQW</sequence>
<dbReference type="AlphaFoldDB" id="A0A161VMR9"/>
<name>A0A161VMR9_COLIC</name>
<proteinExistence type="predicted"/>
<protein>
    <submittedName>
        <fullName evidence="1">Uncharacterized protein</fullName>
    </submittedName>
</protein>
<reference evidence="1 2" key="1">
    <citation type="submission" date="2015-06" db="EMBL/GenBank/DDBJ databases">
        <title>Survival trade-offs in plant roots during colonization by closely related pathogenic and mutualistic fungi.</title>
        <authorList>
            <person name="Hacquard S."/>
            <person name="Kracher B."/>
            <person name="Hiruma K."/>
            <person name="Weinman A."/>
            <person name="Muench P."/>
            <person name="Garrido Oter R."/>
            <person name="Ver Loren van Themaat E."/>
            <person name="Dallerey J.-F."/>
            <person name="Damm U."/>
            <person name="Henrissat B."/>
            <person name="Lespinet O."/>
            <person name="Thon M."/>
            <person name="Kemen E."/>
            <person name="McHardy A.C."/>
            <person name="Schulze-Lefert P."/>
            <person name="O'Connell R.J."/>
        </authorList>
    </citation>
    <scope>NUCLEOTIDE SEQUENCE [LARGE SCALE GENOMIC DNA]</scope>
    <source>
        <strain evidence="1 2">MAFF 238704</strain>
    </source>
</reference>
<gene>
    <name evidence="1" type="ORF">CI238_13271</name>
</gene>
<feature type="non-terminal residue" evidence="1">
    <location>
        <position position="1"/>
    </location>
</feature>
<dbReference type="Proteomes" id="UP000076584">
    <property type="component" value="Unassembled WGS sequence"/>
</dbReference>